<evidence type="ECO:0000256" key="5">
    <source>
        <dbReference type="ARBA" id="ARBA00023187"/>
    </source>
</evidence>
<dbReference type="FunCoup" id="A0A1V8TL07">
    <property type="interactions" value="128"/>
</dbReference>
<protein>
    <recommendedName>
        <fullName evidence="8">RRM domain-containing protein</fullName>
    </recommendedName>
</protein>
<keyword evidence="3" id="KW-0677">Repeat</keyword>
<gene>
    <name evidence="9" type="ORF">B0A48_02698</name>
</gene>
<evidence type="ECO:0000256" key="3">
    <source>
        <dbReference type="ARBA" id="ARBA00022737"/>
    </source>
</evidence>
<dbReference type="Pfam" id="PF00076">
    <property type="entry name" value="RRM_1"/>
    <property type="match status" value="2"/>
</dbReference>
<evidence type="ECO:0000313" key="9">
    <source>
        <dbReference type="EMBL" id="OQO12059.1"/>
    </source>
</evidence>
<feature type="domain" description="RRM" evidence="8">
    <location>
        <begin position="125"/>
        <end position="216"/>
    </location>
</feature>
<proteinExistence type="inferred from homology"/>
<dbReference type="PANTHER" id="PTHR15608">
    <property type="entry name" value="SPLICING FACTOR U2AF-ASSOCIATED PROTEIN 2"/>
    <property type="match status" value="1"/>
</dbReference>
<dbReference type="InterPro" id="IPR035979">
    <property type="entry name" value="RBD_domain_sf"/>
</dbReference>
<dbReference type="AlphaFoldDB" id="A0A1V8TL07"/>
<dbReference type="InterPro" id="IPR034392">
    <property type="entry name" value="TatSF1-like_RRM1"/>
</dbReference>
<feature type="compositionally biased region" description="Basic and acidic residues" evidence="7">
    <location>
        <begin position="103"/>
        <end position="118"/>
    </location>
</feature>
<comment type="similarity">
    <text evidence="1">Belongs to the HTATSF1 family.</text>
</comment>
<feature type="compositionally biased region" description="Basic and acidic residues" evidence="7">
    <location>
        <begin position="220"/>
        <end position="243"/>
    </location>
</feature>
<dbReference type="InParanoid" id="A0A1V8TL07"/>
<dbReference type="FunFam" id="3.30.70.330:FF:000105">
    <property type="entry name" value="HIV Tat-specific factor 1 homolog"/>
    <property type="match status" value="1"/>
</dbReference>
<reference evidence="10" key="1">
    <citation type="submission" date="2017-03" db="EMBL/GenBank/DDBJ databases">
        <title>Genomes of endolithic fungi from Antarctica.</title>
        <authorList>
            <person name="Coleine C."/>
            <person name="Masonjones S."/>
            <person name="Stajich J.E."/>
        </authorList>
    </citation>
    <scope>NUCLEOTIDE SEQUENCE [LARGE SCALE GENOMIC DNA]</scope>
    <source>
        <strain evidence="10">CCFEE 5527</strain>
    </source>
</reference>
<dbReference type="STRING" id="1507870.A0A1V8TL07"/>
<feature type="region of interest" description="Disordered" evidence="7">
    <location>
        <begin position="214"/>
        <end position="243"/>
    </location>
</feature>
<dbReference type="Proteomes" id="UP000192596">
    <property type="component" value="Unassembled WGS sequence"/>
</dbReference>
<sequence>MTSTRTPFPTIVEDFDDDPRVSFSKSSATHILEDETGSEWEWHSRTSKWVPLVRSSYPSSFGDLSPTCLPMDEALAEQQRAAYRVEGVDDEEPAMDPGRKRKAVEGEMETAKKQKAEKPKERVNTAVYVTGLPANVTQDELFKVFGRFGVIAEGIDDNLPRIKMYTNDDGDFNGDALIVYFRPESVQLAIDLLDDTDFRLGERGPKGTMRVNAADQNYKVQKDQPAKSEEAKKKGTPANRDRQKVIKKAEEMNRRLTDWDEDDVSVLPETSTRWDKVVILKHMFTLAEIEEDASLIDEIAEDTREECSKFGEVENVVLFDREPSGVISVRFANEKAAKACVRKMDGRAYERRYLEARLANGTERYQKGPVGKGIEE</sequence>
<keyword evidence="2" id="KW-0507">mRNA processing</keyword>
<evidence type="ECO:0000256" key="7">
    <source>
        <dbReference type="SAM" id="MobiDB-lite"/>
    </source>
</evidence>
<evidence type="ECO:0000256" key="6">
    <source>
        <dbReference type="PROSITE-ProRule" id="PRU00176"/>
    </source>
</evidence>
<name>A0A1V8TL07_9PEZI</name>
<dbReference type="GO" id="GO:0000398">
    <property type="term" value="P:mRNA splicing, via spliceosome"/>
    <property type="evidence" value="ECO:0007669"/>
    <property type="project" value="InterPro"/>
</dbReference>
<organism evidence="9 10">
    <name type="scientific">Cryoendolithus antarcticus</name>
    <dbReference type="NCBI Taxonomy" id="1507870"/>
    <lineage>
        <taxon>Eukaryota</taxon>
        <taxon>Fungi</taxon>
        <taxon>Dikarya</taxon>
        <taxon>Ascomycota</taxon>
        <taxon>Pezizomycotina</taxon>
        <taxon>Dothideomycetes</taxon>
        <taxon>Dothideomycetidae</taxon>
        <taxon>Cladosporiales</taxon>
        <taxon>Cladosporiaceae</taxon>
        <taxon>Cryoendolithus</taxon>
    </lineage>
</organism>
<dbReference type="EMBL" id="NAJO01000005">
    <property type="protein sequence ID" value="OQO12059.1"/>
    <property type="molecule type" value="Genomic_DNA"/>
</dbReference>
<dbReference type="InterPro" id="IPR000504">
    <property type="entry name" value="RRM_dom"/>
</dbReference>
<evidence type="ECO:0000256" key="4">
    <source>
        <dbReference type="ARBA" id="ARBA00022884"/>
    </source>
</evidence>
<dbReference type="SUPFAM" id="SSF54928">
    <property type="entry name" value="RNA-binding domain, RBD"/>
    <property type="match status" value="1"/>
</dbReference>
<dbReference type="PROSITE" id="PS50102">
    <property type="entry name" value="RRM"/>
    <property type="match status" value="1"/>
</dbReference>
<dbReference type="OrthoDB" id="10258585at2759"/>
<dbReference type="SMART" id="SM00360">
    <property type="entry name" value="RRM"/>
    <property type="match status" value="2"/>
</dbReference>
<dbReference type="PANTHER" id="PTHR15608:SF0">
    <property type="entry name" value="HIV TAT-SPECIFIC FACTOR 1"/>
    <property type="match status" value="1"/>
</dbReference>
<evidence type="ECO:0000256" key="1">
    <source>
        <dbReference type="ARBA" id="ARBA00007747"/>
    </source>
</evidence>
<dbReference type="GO" id="GO:0005686">
    <property type="term" value="C:U2 snRNP"/>
    <property type="evidence" value="ECO:0007669"/>
    <property type="project" value="TreeGrafter"/>
</dbReference>
<feature type="region of interest" description="Disordered" evidence="7">
    <location>
        <begin position="87"/>
        <end position="118"/>
    </location>
</feature>
<keyword evidence="10" id="KW-1185">Reference proteome</keyword>
<dbReference type="Gene3D" id="3.30.70.330">
    <property type="match status" value="2"/>
</dbReference>
<dbReference type="GO" id="GO:0003723">
    <property type="term" value="F:RNA binding"/>
    <property type="evidence" value="ECO:0007669"/>
    <property type="project" value="UniProtKB-UniRule"/>
</dbReference>
<accession>A0A1V8TL07</accession>
<comment type="caution">
    <text evidence="9">The sequence shown here is derived from an EMBL/GenBank/DDBJ whole genome shotgun (WGS) entry which is preliminary data.</text>
</comment>
<evidence type="ECO:0000256" key="2">
    <source>
        <dbReference type="ARBA" id="ARBA00022664"/>
    </source>
</evidence>
<dbReference type="GO" id="GO:0005684">
    <property type="term" value="C:U2-type spliceosomal complex"/>
    <property type="evidence" value="ECO:0007669"/>
    <property type="project" value="TreeGrafter"/>
</dbReference>
<dbReference type="InterPro" id="IPR034393">
    <property type="entry name" value="TatSF1-like"/>
</dbReference>
<keyword evidence="4 6" id="KW-0694">RNA-binding</keyword>
<keyword evidence="5" id="KW-0508">mRNA splicing</keyword>
<evidence type="ECO:0000259" key="8">
    <source>
        <dbReference type="PROSITE" id="PS50102"/>
    </source>
</evidence>
<evidence type="ECO:0000313" key="10">
    <source>
        <dbReference type="Proteomes" id="UP000192596"/>
    </source>
</evidence>
<dbReference type="CDD" id="cd12285">
    <property type="entry name" value="RRM3_RBM39_like"/>
    <property type="match status" value="1"/>
</dbReference>
<dbReference type="CDD" id="cd12281">
    <property type="entry name" value="RRM1_TatSF1_like"/>
    <property type="match status" value="1"/>
</dbReference>
<dbReference type="InterPro" id="IPR012677">
    <property type="entry name" value="Nucleotide-bd_a/b_plait_sf"/>
</dbReference>